<comment type="caution">
    <text evidence="2">The sequence shown here is derived from an EMBL/GenBank/DDBJ whole genome shotgun (WGS) entry which is preliminary data.</text>
</comment>
<sequence>MKTTLPLAFALIAAPALALEPITAEKHINETLLMGFIADAIDDNCDTISARKLRALGELMSLRDYALDKGYSRDEVSAFVEDKAEKTRRKAAAADWLAARGAVPGQGAAFCTVGAEEIAKDTLIGQLLRSDE</sequence>
<keyword evidence="3" id="KW-1185">Reference proteome</keyword>
<dbReference type="Proteomes" id="UP000477782">
    <property type="component" value="Unassembled WGS sequence"/>
</dbReference>
<evidence type="ECO:0000313" key="3">
    <source>
        <dbReference type="Proteomes" id="UP000477782"/>
    </source>
</evidence>
<gene>
    <name evidence="2" type="ORF">G4Z14_00975</name>
</gene>
<reference evidence="2 3" key="1">
    <citation type="submission" date="2020-02" db="EMBL/GenBank/DDBJ databases">
        <authorList>
            <person name="Chen W.-M."/>
        </authorList>
    </citation>
    <scope>NUCLEOTIDE SEQUENCE [LARGE SCALE GENOMIC DNA]</scope>
    <source>
        <strain evidence="2 3">KMS-5</strain>
    </source>
</reference>
<accession>A0A6M0QN18</accession>
<proteinExistence type="predicted"/>
<dbReference type="Pfam" id="PF17267">
    <property type="entry name" value="DUF5333"/>
    <property type="match status" value="1"/>
</dbReference>
<evidence type="ECO:0000313" key="2">
    <source>
        <dbReference type="EMBL" id="NEY88858.1"/>
    </source>
</evidence>
<dbReference type="InterPro" id="IPR020349">
    <property type="entry name" value="Uncharacterised_14.7kDa"/>
</dbReference>
<dbReference type="AlphaFoldDB" id="A0A6M0QN18"/>
<dbReference type="EMBL" id="JAAIVJ010000001">
    <property type="protein sequence ID" value="NEY88858.1"/>
    <property type="molecule type" value="Genomic_DNA"/>
</dbReference>
<protein>
    <submittedName>
        <fullName evidence="2">DUF5333 domain-containing protein</fullName>
    </submittedName>
</protein>
<keyword evidence="1" id="KW-0732">Signal</keyword>
<organism evidence="2 3">
    <name type="scientific">Tabrizicola oligotrophica</name>
    <dbReference type="NCBI Taxonomy" id="2710650"/>
    <lineage>
        <taxon>Bacteria</taxon>
        <taxon>Pseudomonadati</taxon>
        <taxon>Pseudomonadota</taxon>
        <taxon>Alphaproteobacteria</taxon>
        <taxon>Rhodobacterales</taxon>
        <taxon>Paracoccaceae</taxon>
        <taxon>Tabrizicola</taxon>
    </lineage>
</organism>
<feature type="chain" id="PRO_5027102662" evidence="1">
    <location>
        <begin position="19"/>
        <end position="132"/>
    </location>
</feature>
<dbReference type="RefSeq" id="WP_164622885.1">
    <property type="nucleotide sequence ID" value="NZ_JAAIVJ010000001.1"/>
</dbReference>
<evidence type="ECO:0000256" key="1">
    <source>
        <dbReference type="SAM" id="SignalP"/>
    </source>
</evidence>
<feature type="signal peptide" evidence="1">
    <location>
        <begin position="1"/>
        <end position="18"/>
    </location>
</feature>
<name>A0A6M0QN18_9RHOB</name>